<dbReference type="AlphaFoldDB" id="A0A9R1X105"/>
<feature type="transmembrane region" description="Helical" evidence="4">
    <location>
        <begin position="711"/>
        <end position="731"/>
    </location>
</feature>
<dbReference type="Pfam" id="PF05817">
    <property type="entry name" value="Ribophorin_II"/>
    <property type="match status" value="1"/>
</dbReference>
<evidence type="ECO:0000313" key="10">
    <source>
        <dbReference type="Proteomes" id="UP000235145"/>
    </source>
</evidence>
<dbReference type="PANTHER" id="PTHR12640">
    <property type="entry name" value="RIBOPHORIN II"/>
    <property type="match status" value="1"/>
</dbReference>
<keyword evidence="4" id="KW-0256">Endoplasmic reticulum</keyword>
<keyword evidence="4" id="KW-0812">Transmembrane</keyword>
<dbReference type="PANTHER" id="PTHR12640:SF2">
    <property type="entry name" value="DOLICHYL-DIPHOSPHOOLIGOSACCHARIDE--PROTEIN GLYCOSYLTRANSFERASE SUBUNIT 2"/>
    <property type="match status" value="1"/>
</dbReference>
<feature type="domain" description="Ribophorin II C-terminal" evidence="8">
    <location>
        <begin position="664"/>
        <end position="764"/>
    </location>
</feature>
<evidence type="ECO:0000256" key="2">
    <source>
        <dbReference type="ARBA" id="ARBA00004922"/>
    </source>
</evidence>
<comment type="subunit">
    <text evidence="4">Component of the oligosaccharyltransferase (OST) complex.</text>
</comment>
<comment type="similarity">
    <text evidence="3 4">Belongs to the SWP1 family.</text>
</comment>
<gene>
    <name evidence="9" type="ORF">LSAT_V11C800425520</name>
</gene>
<dbReference type="Pfam" id="PF23860">
    <property type="entry name" value="Ribophorin_II_3rd"/>
    <property type="match status" value="1"/>
</dbReference>
<name>A0A9R1X105_LACSA</name>
<evidence type="ECO:0000256" key="1">
    <source>
        <dbReference type="ARBA" id="ARBA00002791"/>
    </source>
</evidence>
<keyword evidence="4" id="KW-0472">Membrane</keyword>
<feature type="domain" description="Ribophorin II N-terminal" evidence="5">
    <location>
        <begin position="85"/>
        <end position="322"/>
    </location>
</feature>
<organism evidence="9 10">
    <name type="scientific">Lactuca sativa</name>
    <name type="common">Garden lettuce</name>
    <dbReference type="NCBI Taxonomy" id="4236"/>
    <lineage>
        <taxon>Eukaryota</taxon>
        <taxon>Viridiplantae</taxon>
        <taxon>Streptophyta</taxon>
        <taxon>Embryophyta</taxon>
        <taxon>Tracheophyta</taxon>
        <taxon>Spermatophyta</taxon>
        <taxon>Magnoliopsida</taxon>
        <taxon>eudicotyledons</taxon>
        <taxon>Gunneridae</taxon>
        <taxon>Pentapetalae</taxon>
        <taxon>asterids</taxon>
        <taxon>campanulids</taxon>
        <taxon>Asterales</taxon>
        <taxon>Asteraceae</taxon>
        <taxon>Cichorioideae</taxon>
        <taxon>Cichorieae</taxon>
        <taxon>Lactucinae</taxon>
        <taxon>Lactuca</taxon>
    </lineage>
</organism>
<dbReference type="Pfam" id="PF23861">
    <property type="entry name" value="Ribophorin_II_2nd"/>
    <property type="match status" value="1"/>
</dbReference>
<evidence type="ECO:0000256" key="4">
    <source>
        <dbReference type="RuleBase" id="RU366029"/>
    </source>
</evidence>
<sequence length="772" mass="84495">MACGKGADTIATYRTHDFQHMRFLRFSGRRLRTRTLDWCRMLERSQEPVSLRRPIKFAMAKKLGFIVVLLAVTSIYEAVAIFHPISESHRSAALELFSPSAGSFSSLEEAYEALITFEVLGLKKPEIKDHTCNSVVDTLSSPSSNSKDLHHALGVNGLLKCKISTGDLTGIVSRLKDAAKDATTLLDYYHSIGGLVLIKDQNPEVDVFLGNADGIFRSIKALSQSDGRWRYSSNNPESSTYAAGLALETLSGVISLSASPVDENLIGTLKKDIVKLFDSIKKYDDGAYYFDDKLIDASGHQGPLSATSAVVRGLTTFASASGSLNVGHTFIFFYNTRLLLSLFSANVLQLLQIPEEKVLGLARFLLGIGIPGNNKDLYYQIDALSCLENNRVSVPLVLSLPATVLSLTSKDKLKVKVNTVLGSAGPPLSVKLMQVFSSGSKDASVLKQELNYDPKEGVHTMDALPEGVDVGEYIFAFEIVLSDPEHKKIYATGGRTKVPIHVTGVVTVDNAKIALLEGNVLESEIKLDLPGKNDVAVSANHLQKLHLSFLLKTPLGKSFKPHQALLKLRHETGVEHIFVVGNSGKRFEMTLDFLGLVDKFYYLSGQYNIELSVGDAVMENSFSQGLGYIELDLPKAPEKSTQPPPQPANPYLRYGPKAEINHIFRVPEKRPPQQLSFTFLALVFVPFLAFLIGLLRLGVNLKNFPTSAVPATFAILFHGGIAAVLLLYVFFWWKLDLFTTLKALGVLGIFLMFVGHSTLSHLASTSAKIKSA</sequence>
<comment type="function">
    <text evidence="1 4">Subunit of the oligosaccharyl transferase (OST) complex that catalyzes the initial transfer of a defined glycan (Glc(3)Man(9)GlcNAc(2) in eukaryotes) from the lipid carrier dolichol-pyrophosphate to an asparagine residue within an Asn-X-Ser/Thr consensus motif in nascent polypeptide chains, the first step in protein N-glycosylation. N-glycosylation occurs cotranslationally and the complex associates with the Sec61 complex at the channel-forming translocon complex that mediates protein translocation across the endoplasmic reticulum (ER). All subunits are required for a maximal enzyme activity.</text>
</comment>
<feature type="domain" description="Ribophorin II third" evidence="6">
    <location>
        <begin position="512"/>
        <end position="631"/>
    </location>
</feature>
<evidence type="ECO:0000259" key="7">
    <source>
        <dbReference type="Pfam" id="PF23861"/>
    </source>
</evidence>
<dbReference type="Proteomes" id="UP000235145">
    <property type="component" value="Unassembled WGS sequence"/>
</dbReference>
<dbReference type="InterPro" id="IPR055373">
    <property type="entry name" value="Ribophorin_II_N"/>
</dbReference>
<proteinExistence type="inferred from homology"/>
<dbReference type="EMBL" id="NBSK02000008">
    <property type="protein sequence ID" value="KAJ0194284.1"/>
    <property type="molecule type" value="Genomic_DNA"/>
</dbReference>
<reference evidence="9 10" key="1">
    <citation type="journal article" date="2017" name="Nat. Commun.">
        <title>Genome assembly with in vitro proximity ligation data and whole-genome triplication in lettuce.</title>
        <authorList>
            <person name="Reyes-Chin-Wo S."/>
            <person name="Wang Z."/>
            <person name="Yang X."/>
            <person name="Kozik A."/>
            <person name="Arikit S."/>
            <person name="Song C."/>
            <person name="Xia L."/>
            <person name="Froenicke L."/>
            <person name="Lavelle D.O."/>
            <person name="Truco M.J."/>
            <person name="Xia R."/>
            <person name="Zhu S."/>
            <person name="Xu C."/>
            <person name="Xu H."/>
            <person name="Xu X."/>
            <person name="Cox K."/>
            <person name="Korf I."/>
            <person name="Meyers B.C."/>
            <person name="Michelmore R.W."/>
        </authorList>
    </citation>
    <scope>NUCLEOTIDE SEQUENCE [LARGE SCALE GENOMIC DNA]</scope>
    <source>
        <strain evidence="10">cv. Salinas</strain>
        <tissue evidence="9">Seedlings</tissue>
    </source>
</reference>
<comment type="caution">
    <text evidence="9">The sequence shown here is derived from an EMBL/GenBank/DDBJ whole genome shotgun (WGS) entry which is preliminary data.</text>
</comment>
<dbReference type="GO" id="GO:0006487">
    <property type="term" value="P:protein N-linked glycosylation"/>
    <property type="evidence" value="ECO:0000318"/>
    <property type="project" value="GO_Central"/>
</dbReference>
<dbReference type="InterPro" id="IPR055374">
    <property type="entry name" value="Ribophorin_II_3rd"/>
</dbReference>
<comment type="pathway">
    <text evidence="2 4">Protein modification; protein glycosylation.</text>
</comment>
<dbReference type="Pfam" id="PF25147">
    <property type="entry name" value="Ribophorin_II_C"/>
    <property type="match status" value="1"/>
</dbReference>
<dbReference type="GO" id="GO:0008250">
    <property type="term" value="C:oligosaccharyltransferase complex"/>
    <property type="evidence" value="ECO:0000318"/>
    <property type="project" value="GO_Central"/>
</dbReference>
<evidence type="ECO:0000259" key="6">
    <source>
        <dbReference type="Pfam" id="PF23860"/>
    </source>
</evidence>
<dbReference type="InterPro" id="IPR055375">
    <property type="entry name" value="Ribophorin_II_2nd"/>
</dbReference>
<feature type="transmembrane region" description="Helical" evidence="4">
    <location>
        <begin position="675"/>
        <end position="699"/>
    </location>
</feature>
<comment type="subcellular location">
    <subcellularLocation>
        <location evidence="4">Endoplasmic reticulum membrane</location>
        <topology evidence="4">Multi-pass membrane protein</topology>
    </subcellularLocation>
</comment>
<comment type="caution">
    <text evidence="4">Lacks conserved residue(s) required for the propagation of feature annotation.</text>
</comment>
<evidence type="ECO:0000313" key="9">
    <source>
        <dbReference type="EMBL" id="KAJ0194284.1"/>
    </source>
</evidence>
<protein>
    <recommendedName>
        <fullName evidence="4">Dolichyl-diphosphooligosaccharide--protein glycosyltransferase subunit 2</fullName>
    </recommendedName>
    <alternativeName>
        <fullName evidence="4">Ribophorin-2</fullName>
    </alternativeName>
</protein>
<keyword evidence="10" id="KW-1185">Reference proteome</keyword>
<evidence type="ECO:0000259" key="5">
    <source>
        <dbReference type="Pfam" id="PF05817"/>
    </source>
</evidence>
<keyword evidence="4" id="KW-1133">Transmembrane helix</keyword>
<evidence type="ECO:0000256" key="3">
    <source>
        <dbReference type="ARBA" id="ARBA00009038"/>
    </source>
</evidence>
<feature type="domain" description="Ribophorin II second" evidence="7">
    <location>
        <begin position="396"/>
        <end position="502"/>
    </location>
</feature>
<feature type="transmembrane region" description="Helical" evidence="4">
    <location>
        <begin position="743"/>
        <end position="763"/>
    </location>
</feature>
<dbReference type="InterPro" id="IPR008814">
    <property type="entry name" value="Swp1"/>
</dbReference>
<feature type="transmembrane region" description="Helical" evidence="4">
    <location>
        <begin position="63"/>
        <end position="82"/>
    </location>
</feature>
<evidence type="ECO:0000259" key="8">
    <source>
        <dbReference type="Pfam" id="PF25147"/>
    </source>
</evidence>
<dbReference type="InterPro" id="IPR056790">
    <property type="entry name" value="Ribophorin_II_C"/>
</dbReference>
<accession>A0A9R1X105</accession>